<feature type="transmembrane region" description="Helical" evidence="1">
    <location>
        <begin position="143"/>
        <end position="167"/>
    </location>
</feature>
<gene>
    <name evidence="2" type="ORF">DCC39_08210</name>
</gene>
<sequence length="176" mass="20167">MSTLLLIGCLFVLIVLLNKRRLARFVHSNSFFVRKLESFSWFQNEWLAGIFLFFLNAFLFGLAAAAFILTGMLPIPFFHLVVMFLATVLSIYLWFVFREAVNRGRRESFIMGSVGSSFYFLLLLIFLYMLVTLEPGTPEHDTGMAFFGLIFAMFVSLVAFVTCFWITGLSKKSTTK</sequence>
<keyword evidence="3" id="KW-1185">Reference proteome</keyword>
<feature type="transmembrane region" description="Helical" evidence="1">
    <location>
        <begin position="109"/>
        <end position="131"/>
    </location>
</feature>
<name>A0A2U1K4X9_9BACI</name>
<proteinExistence type="predicted"/>
<accession>A0A2U1K4X9</accession>
<comment type="caution">
    <text evidence="2">The sequence shown here is derived from an EMBL/GenBank/DDBJ whole genome shotgun (WGS) entry which is preliminary data.</text>
</comment>
<evidence type="ECO:0000313" key="3">
    <source>
        <dbReference type="Proteomes" id="UP000245998"/>
    </source>
</evidence>
<dbReference type="EMBL" id="QCZG01000013">
    <property type="protein sequence ID" value="PWA12053.1"/>
    <property type="molecule type" value="Genomic_DNA"/>
</dbReference>
<feature type="transmembrane region" description="Helical" evidence="1">
    <location>
        <begin position="46"/>
        <end position="70"/>
    </location>
</feature>
<dbReference type="OrthoDB" id="2629110at2"/>
<keyword evidence="1" id="KW-0472">Membrane</keyword>
<organism evidence="2 3">
    <name type="scientific">Pueribacillus theae</name>
    <dbReference type="NCBI Taxonomy" id="2171751"/>
    <lineage>
        <taxon>Bacteria</taxon>
        <taxon>Bacillati</taxon>
        <taxon>Bacillota</taxon>
        <taxon>Bacilli</taxon>
        <taxon>Bacillales</taxon>
        <taxon>Bacillaceae</taxon>
        <taxon>Pueribacillus</taxon>
    </lineage>
</organism>
<reference evidence="2 3" key="1">
    <citation type="submission" date="2018-04" db="EMBL/GenBank/DDBJ databases">
        <title>Camelliibacillus theae gen. nov., sp. nov., isolated from Pu'er tea.</title>
        <authorList>
            <person name="Niu L."/>
        </authorList>
    </citation>
    <scope>NUCLEOTIDE SEQUENCE [LARGE SCALE GENOMIC DNA]</scope>
    <source>
        <strain evidence="2 3">T8</strain>
    </source>
</reference>
<evidence type="ECO:0000313" key="2">
    <source>
        <dbReference type="EMBL" id="PWA12053.1"/>
    </source>
</evidence>
<feature type="transmembrane region" description="Helical" evidence="1">
    <location>
        <begin position="77"/>
        <end position="97"/>
    </location>
</feature>
<keyword evidence="1" id="KW-0812">Transmembrane</keyword>
<keyword evidence="1" id="KW-1133">Transmembrane helix</keyword>
<dbReference type="RefSeq" id="WP_116554411.1">
    <property type="nucleotide sequence ID" value="NZ_QCZG01000013.1"/>
</dbReference>
<evidence type="ECO:0000256" key="1">
    <source>
        <dbReference type="SAM" id="Phobius"/>
    </source>
</evidence>
<dbReference type="Proteomes" id="UP000245998">
    <property type="component" value="Unassembled WGS sequence"/>
</dbReference>
<dbReference type="AlphaFoldDB" id="A0A2U1K4X9"/>
<protein>
    <submittedName>
        <fullName evidence="2">Uncharacterized protein</fullName>
    </submittedName>
</protein>